<accession>A0ABM8RZP0</accession>
<feature type="transmembrane region" description="Helical" evidence="1">
    <location>
        <begin position="12"/>
        <end position="30"/>
    </location>
</feature>
<protein>
    <recommendedName>
        <fullName evidence="4">YtxH domain-containing protein</fullName>
    </recommendedName>
</protein>
<feature type="transmembrane region" description="Helical" evidence="1">
    <location>
        <begin position="51"/>
        <end position="73"/>
    </location>
</feature>
<dbReference type="Pfam" id="PF12732">
    <property type="entry name" value="YtxH"/>
    <property type="match status" value="1"/>
</dbReference>
<dbReference type="EMBL" id="CAJNBJ010000017">
    <property type="protein sequence ID" value="CAE6780381.1"/>
    <property type="molecule type" value="Genomic_DNA"/>
</dbReference>
<evidence type="ECO:0000313" key="3">
    <source>
        <dbReference type="Proteomes" id="UP000675880"/>
    </source>
</evidence>
<sequence length="126" mass="13374">MNVPQCPENPGHPSVAQLMLYLIVALAVISEPSTLLFKREEVTMSTKGREAAKIAAIIGGGAVVGAALGILLAPKSGAETRRDVARYAKRAQLQATRFGRSVKTGVSSMVERSRALVKKDDQKEAA</sequence>
<proteinExistence type="predicted"/>
<keyword evidence="1" id="KW-1133">Transmembrane helix</keyword>
<keyword evidence="1" id="KW-0472">Membrane</keyword>
<keyword evidence="1" id="KW-0812">Transmembrane</keyword>
<name>A0ABM8RZP0_9BACT</name>
<organism evidence="2 3">
    <name type="scientific">Nitrospira defluvii</name>
    <dbReference type="NCBI Taxonomy" id="330214"/>
    <lineage>
        <taxon>Bacteria</taxon>
        <taxon>Pseudomonadati</taxon>
        <taxon>Nitrospirota</taxon>
        <taxon>Nitrospiria</taxon>
        <taxon>Nitrospirales</taxon>
        <taxon>Nitrospiraceae</taxon>
        <taxon>Nitrospira</taxon>
    </lineage>
</organism>
<evidence type="ECO:0008006" key="4">
    <source>
        <dbReference type="Google" id="ProtNLM"/>
    </source>
</evidence>
<evidence type="ECO:0000256" key="1">
    <source>
        <dbReference type="SAM" id="Phobius"/>
    </source>
</evidence>
<dbReference type="InterPro" id="IPR024623">
    <property type="entry name" value="YtxH"/>
</dbReference>
<gene>
    <name evidence="2" type="ORF">NSPZN2_40724</name>
</gene>
<evidence type="ECO:0000313" key="2">
    <source>
        <dbReference type="EMBL" id="CAE6780381.1"/>
    </source>
</evidence>
<dbReference type="Proteomes" id="UP000675880">
    <property type="component" value="Unassembled WGS sequence"/>
</dbReference>
<keyword evidence="3" id="KW-1185">Reference proteome</keyword>
<reference evidence="2 3" key="1">
    <citation type="submission" date="2021-02" db="EMBL/GenBank/DDBJ databases">
        <authorList>
            <person name="Han P."/>
        </authorList>
    </citation>
    <scope>NUCLEOTIDE SEQUENCE [LARGE SCALE GENOMIC DNA]</scope>
    <source>
        <strain evidence="2">Candidatus Nitrospira sp. ZN2</strain>
    </source>
</reference>
<comment type="caution">
    <text evidence="2">The sequence shown here is derived from an EMBL/GenBank/DDBJ whole genome shotgun (WGS) entry which is preliminary data.</text>
</comment>